<dbReference type="InterPro" id="IPR050095">
    <property type="entry name" value="ECF_ABC_transporter_ATP-bd"/>
</dbReference>
<reference evidence="6" key="1">
    <citation type="submission" date="2016-04" db="EMBL/GenBank/DDBJ databases">
        <authorList>
            <person name="Evans L.H."/>
            <person name="Alamgir A."/>
            <person name="Owens N."/>
            <person name="Weber N.D."/>
            <person name="Virtaneva K."/>
            <person name="Barbian K."/>
            <person name="Babar A."/>
            <person name="Rosenke K."/>
        </authorList>
    </citation>
    <scope>NUCLEOTIDE SEQUENCE</scope>
    <source>
        <strain evidence="6">86</strain>
    </source>
</reference>
<dbReference type="GO" id="GO:0043190">
    <property type="term" value="C:ATP-binding cassette (ABC) transporter complex"/>
    <property type="evidence" value="ECO:0007669"/>
    <property type="project" value="TreeGrafter"/>
</dbReference>
<keyword evidence="4 6" id="KW-0067">ATP-binding</keyword>
<dbReference type="Pfam" id="PF00005">
    <property type="entry name" value="ABC_tran"/>
    <property type="match status" value="1"/>
</dbReference>
<proteinExistence type="inferred from homology"/>
<dbReference type="GO" id="GO:0005524">
    <property type="term" value="F:ATP binding"/>
    <property type="evidence" value="ECO:0007669"/>
    <property type="project" value="UniProtKB-KW"/>
</dbReference>
<keyword evidence="6" id="KW-0378">Hydrolase</keyword>
<dbReference type="AlphaFoldDB" id="A0A212KHZ7"/>
<dbReference type="InterPro" id="IPR015856">
    <property type="entry name" value="ABC_transpr_CbiO/EcfA_su"/>
</dbReference>
<dbReference type="PANTHER" id="PTHR43553:SF24">
    <property type="entry name" value="ENERGY-COUPLING FACTOR TRANSPORTER ATP-BINDING PROTEIN ECFA1"/>
    <property type="match status" value="1"/>
</dbReference>
<dbReference type="InterPro" id="IPR003439">
    <property type="entry name" value="ABC_transporter-like_ATP-bd"/>
</dbReference>
<dbReference type="PROSITE" id="PS00211">
    <property type="entry name" value="ABC_TRANSPORTER_1"/>
    <property type="match status" value="1"/>
</dbReference>
<gene>
    <name evidence="6" type="ORF">KL86APRO_20159</name>
</gene>
<dbReference type="Gene3D" id="3.40.50.300">
    <property type="entry name" value="P-loop containing nucleotide triphosphate hydrolases"/>
    <property type="match status" value="1"/>
</dbReference>
<dbReference type="GO" id="GO:0016887">
    <property type="term" value="F:ATP hydrolysis activity"/>
    <property type="evidence" value="ECO:0007669"/>
    <property type="project" value="InterPro"/>
</dbReference>
<name>A0A212KHZ7_9PROT</name>
<protein>
    <submittedName>
        <fullName evidence="6">Putative ABC transporter ATP-binding protein BAB1_1388</fullName>
        <ecNumber evidence="6">3.6.3.-</ecNumber>
    </submittedName>
</protein>
<evidence type="ECO:0000256" key="4">
    <source>
        <dbReference type="ARBA" id="ARBA00022840"/>
    </source>
</evidence>
<dbReference type="CDD" id="cd03225">
    <property type="entry name" value="ABC_cobalt_CbiO_domain1"/>
    <property type="match status" value="1"/>
</dbReference>
<accession>A0A212KHZ7</accession>
<dbReference type="SUPFAM" id="SSF52540">
    <property type="entry name" value="P-loop containing nucleoside triphosphate hydrolases"/>
    <property type="match status" value="1"/>
</dbReference>
<dbReference type="SMART" id="SM00382">
    <property type="entry name" value="AAA"/>
    <property type="match status" value="1"/>
</dbReference>
<dbReference type="EMBL" id="FLUO01000002">
    <property type="protein sequence ID" value="SBW11340.1"/>
    <property type="molecule type" value="Genomic_DNA"/>
</dbReference>
<dbReference type="InterPro" id="IPR027417">
    <property type="entry name" value="P-loop_NTPase"/>
</dbReference>
<sequence>MSPLFDLKGIRFGYPGRPAVLDGVDFRLDAGERLCLTGFNGAGKSTLLHIMVGLLKPDAGEVVAFGAPRRAEADFHEVRRRAGLVFQDPDDQLFCPTVAEDVAFGPLNLGKSRAEAAEIVDRVLENLNLSAFRNRITHKLSGGEKRLVTLAAVLAMEPDVLLLDEPTNALDERTTERLVEILCGLPQAMVIVSHDPHFRAKVVTRSIRLEHGRLEAPDGGPDHDCCRVAAQ</sequence>
<evidence type="ECO:0000313" key="6">
    <source>
        <dbReference type="EMBL" id="SBW11340.1"/>
    </source>
</evidence>
<evidence type="ECO:0000256" key="3">
    <source>
        <dbReference type="ARBA" id="ARBA00022741"/>
    </source>
</evidence>
<keyword evidence="3" id="KW-0547">Nucleotide-binding</keyword>
<dbReference type="InterPro" id="IPR017871">
    <property type="entry name" value="ABC_transporter-like_CS"/>
</dbReference>
<keyword evidence="2" id="KW-0813">Transport</keyword>
<comment type="similarity">
    <text evidence="1">Belongs to the ABC transporter superfamily.</text>
</comment>
<dbReference type="GO" id="GO:0042626">
    <property type="term" value="F:ATPase-coupled transmembrane transporter activity"/>
    <property type="evidence" value="ECO:0007669"/>
    <property type="project" value="TreeGrafter"/>
</dbReference>
<dbReference type="PROSITE" id="PS50893">
    <property type="entry name" value="ABC_TRANSPORTER_2"/>
    <property type="match status" value="1"/>
</dbReference>
<feature type="domain" description="ABC transporter" evidence="5">
    <location>
        <begin position="5"/>
        <end position="230"/>
    </location>
</feature>
<evidence type="ECO:0000259" key="5">
    <source>
        <dbReference type="PROSITE" id="PS50893"/>
    </source>
</evidence>
<dbReference type="EC" id="3.6.3.-" evidence="6"/>
<evidence type="ECO:0000256" key="2">
    <source>
        <dbReference type="ARBA" id="ARBA00022448"/>
    </source>
</evidence>
<organism evidence="6">
    <name type="scientific">uncultured Alphaproteobacteria bacterium</name>
    <dbReference type="NCBI Taxonomy" id="91750"/>
    <lineage>
        <taxon>Bacteria</taxon>
        <taxon>Pseudomonadati</taxon>
        <taxon>Pseudomonadota</taxon>
        <taxon>Alphaproteobacteria</taxon>
        <taxon>environmental samples</taxon>
    </lineage>
</organism>
<dbReference type="PANTHER" id="PTHR43553">
    <property type="entry name" value="HEAVY METAL TRANSPORTER"/>
    <property type="match status" value="1"/>
</dbReference>
<evidence type="ECO:0000256" key="1">
    <source>
        <dbReference type="ARBA" id="ARBA00005417"/>
    </source>
</evidence>
<dbReference type="InterPro" id="IPR003593">
    <property type="entry name" value="AAA+_ATPase"/>
</dbReference>